<evidence type="ECO:0000313" key="4">
    <source>
        <dbReference type="Proteomes" id="UP000298030"/>
    </source>
</evidence>
<gene>
    <name evidence="3" type="ORF">FA13DRAFT_1671238</name>
    <name evidence="2" type="ORF">FA13DRAFT_1671607</name>
</gene>
<dbReference type="Proteomes" id="UP000298030">
    <property type="component" value="Unassembled WGS sequence"/>
</dbReference>
<name>A0A4Y7SJX0_COPMI</name>
<feature type="non-terminal residue" evidence="3">
    <location>
        <position position="1"/>
    </location>
</feature>
<reference evidence="3 4" key="1">
    <citation type="journal article" date="2019" name="Nat. Ecol. Evol.">
        <title>Megaphylogeny resolves global patterns of mushroom evolution.</title>
        <authorList>
            <person name="Varga T."/>
            <person name="Krizsan K."/>
            <person name="Foldi C."/>
            <person name="Dima B."/>
            <person name="Sanchez-Garcia M."/>
            <person name="Sanchez-Ramirez S."/>
            <person name="Szollosi G.J."/>
            <person name="Szarkandi J.G."/>
            <person name="Papp V."/>
            <person name="Albert L."/>
            <person name="Andreopoulos W."/>
            <person name="Angelini C."/>
            <person name="Antonin V."/>
            <person name="Barry K.W."/>
            <person name="Bougher N.L."/>
            <person name="Buchanan P."/>
            <person name="Buyck B."/>
            <person name="Bense V."/>
            <person name="Catcheside P."/>
            <person name="Chovatia M."/>
            <person name="Cooper J."/>
            <person name="Damon W."/>
            <person name="Desjardin D."/>
            <person name="Finy P."/>
            <person name="Geml J."/>
            <person name="Haridas S."/>
            <person name="Hughes K."/>
            <person name="Justo A."/>
            <person name="Karasinski D."/>
            <person name="Kautmanova I."/>
            <person name="Kiss B."/>
            <person name="Kocsube S."/>
            <person name="Kotiranta H."/>
            <person name="LaButti K.M."/>
            <person name="Lechner B.E."/>
            <person name="Liimatainen K."/>
            <person name="Lipzen A."/>
            <person name="Lukacs Z."/>
            <person name="Mihaltcheva S."/>
            <person name="Morgado L.N."/>
            <person name="Niskanen T."/>
            <person name="Noordeloos M.E."/>
            <person name="Ohm R.A."/>
            <person name="Ortiz-Santana B."/>
            <person name="Ovrebo C."/>
            <person name="Racz N."/>
            <person name="Riley R."/>
            <person name="Savchenko A."/>
            <person name="Shiryaev A."/>
            <person name="Soop K."/>
            <person name="Spirin V."/>
            <person name="Szebenyi C."/>
            <person name="Tomsovsky M."/>
            <person name="Tulloss R.E."/>
            <person name="Uehling J."/>
            <person name="Grigoriev I.V."/>
            <person name="Vagvolgyi C."/>
            <person name="Papp T."/>
            <person name="Martin F.M."/>
            <person name="Miettinen O."/>
            <person name="Hibbett D.S."/>
            <person name="Nagy L.G."/>
        </authorList>
    </citation>
    <scope>NUCLEOTIDE SEQUENCE [LARGE SCALE GENOMIC DNA]</scope>
    <source>
        <strain evidence="3 4">FP101781</strain>
    </source>
</reference>
<dbReference type="AlphaFoldDB" id="A0A4Y7SJX0"/>
<feature type="region of interest" description="Disordered" evidence="1">
    <location>
        <begin position="1"/>
        <end position="21"/>
    </location>
</feature>
<accession>A0A4Y7SJX0</accession>
<protein>
    <submittedName>
        <fullName evidence="3">Uncharacterized protein</fullName>
    </submittedName>
</protein>
<keyword evidence="4" id="KW-1185">Reference proteome</keyword>
<feature type="non-terminal residue" evidence="3">
    <location>
        <position position="69"/>
    </location>
</feature>
<organism evidence="3 4">
    <name type="scientific">Coprinellus micaceus</name>
    <name type="common">Glistening ink-cap mushroom</name>
    <name type="synonym">Coprinus micaceus</name>
    <dbReference type="NCBI Taxonomy" id="71717"/>
    <lineage>
        <taxon>Eukaryota</taxon>
        <taxon>Fungi</taxon>
        <taxon>Dikarya</taxon>
        <taxon>Basidiomycota</taxon>
        <taxon>Agaricomycotina</taxon>
        <taxon>Agaricomycetes</taxon>
        <taxon>Agaricomycetidae</taxon>
        <taxon>Agaricales</taxon>
        <taxon>Agaricineae</taxon>
        <taxon>Psathyrellaceae</taxon>
        <taxon>Coprinellus</taxon>
    </lineage>
</organism>
<dbReference type="OrthoDB" id="3139052at2759"/>
<evidence type="ECO:0000256" key="1">
    <source>
        <dbReference type="SAM" id="MobiDB-lite"/>
    </source>
</evidence>
<proteinExistence type="predicted"/>
<evidence type="ECO:0000313" key="3">
    <source>
        <dbReference type="EMBL" id="TEB21904.1"/>
    </source>
</evidence>
<sequence>RSKWASSFDSFVGNSSLESSSDTLEAYLAAPVVSGEEIQRSGGRLAYWEQSLATRPRLARFALDHLSAP</sequence>
<comment type="caution">
    <text evidence="3">The sequence shown here is derived from an EMBL/GenBank/DDBJ whole genome shotgun (WGS) entry which is preliminary data.</text>
</comment>
<dbReference type="EMBL" id="QPFP01000112">
    <property type="protein sequence ID" value="TEB21369.1"/>
    <property type="molecule type" value="Genomic_DNA"/>
</dbReference>
<dbReference type="EMBL" id="QPFP01000100">
    <property type="protein sequence ID" value="TEB21904.1"/>
    <property type="molecule type" value="Genomic_DNA"/>
</dbReference>
<evidence type="ECO:0000313" key="2">
    <source>
        <dbReference type="EMBL" id="TEB21369.1"/>
    </source>
</evidence>